<feature type="transmembrane region" description="Helical" evidence="1">
    <location>
        <begin position="32"/>
        <end position="51"/>
    </location>
</feature>
<evidence type="ECO:0000256" key="1">
    <source>
        <dbReference type="SAM" id="Phobius"/>
    </source>
</evidence>
<accession>A0A644Z126</accession>
<keyword evidence="1" id="KW-0472">Membrane</keyword>
<sequence length="336" mass="37063">MKKLIYISGIVLVNLFVIGTICKLLHFPGANIFILTGLVLFTVALLPMALINNYRSNGKEKGSLYIAAYLTSALILVSAMFKIFHWPGAGYLMMIATPLPFALFLPVFLYHNRKHEPKQSLNFIGVMLLLVYVAVFSSLLALNVSKNVINGISITANDFSSVTKIYEQNSSEKYKALKSSENPDVAGLQQKSEIICRQIEEVKAELVRAIDGEDSPAIDAAGNVDISKVINKTESNTSTAIMNGKYETYGEATVLKKSVAEYCAYLLALAENDNLKQLITSLLNTSEGPSEVNPGETDTWEMRYFPRSAYLITILGNLCSLESNVRIAESCILEQY</sequence>
<protein>
    <recommendedName>
        <fullName evidence="2">Gliding motility-associated protein GldM N-terminal domain-containing protein</fullName>
    </recommendedName>
</protein>
<feature type="domain" description="Gliding motility-associated protein GldM N-terminal" evidence="2">
    <location>
        <begin position="185"/>
        <end position="335"/>
    </location>
</feature>
<dbReference type="Pfam" id="PF12081">
    <property type="entry name" value="GldM_1st"/>
    <property type="match status" value="1"/>
</dbReference>
<evidence type="ECO:0000259" key="2">
    <source>
        <dbReference type="Pfam" id="PF12081"/>
    </source>
</evidence>
<dbReference type="EMBL" id="VSSQ01007004">
    <property type="protein sequence ID" value="MPM34536.1"/>
    <property type="molecule type" value="Genomic_DNA"/>
</dbReference>
<keyword evidence="1" id="KW-0812">Transmembrane</keyword>
<proteinExistence type="predicted"/>
<reference evidence="3" key="1">
    <citation type="submission" date="2019-08" db="EMBL/GenBank/DDBJ databases">
        <authorList>
            <person name="Kucharzyk K."/>
            <person name="Murdoch R.W."/>
            <person name="Higgins S."/>
            <person name="Loffler F."/>
        </authorList>
    </citation>
    <scope>NUCLEOTIDE SEQUENCE</scope>
</reference>
<organism evidence="3">
    <name type="scientific">bioreactor metagenome</name>
    <dbReference type="NCBI Taxonomy" id="1076179"/>
    <lineage>
        <taxon>unclassified sequences</taxon>
        <taxon>metagenomes</taxon>
        <taxon>ecological metagenomes</taxon>
    </lineage>
</organism>
<keyword evidence="1" id="KW-1133">Transmembrane helix</keyword>
<name>A0A644Z126_9ZZZZ</name>
<feature type="transmembrane region" description="Helical" evidence="1">
    <location>
        <begin position="121"/>
        <end position="142"/>
    </location>
</feature>
<gene>
    <name evidence="3" type="ORF">SDC9_81122</name>
</gene>
<dbReference type="AlphaFoldDB" id="A0A644Z126"/>
<feature type="transmembrane region" description="Helical" evidence="1">
    <location>
        <begin position="90"/>
        <end position="109"/>
    </location>
</feature>
<dbReference type="InterPro" id="IPR022720">
    <property type="entry name" value="Motility-assoc_prot_GldM_N"/>
</dbReference>
<feature type="transmembrane region" description="Helical" evidence="1">
    <location>
        <begin position="5"/>
        <end position="26"/>
    </location>
</feature>
<feature type="transmembrane region" description="Helical" evidence="1">
    <location>
        <begin position="63"/>
        <end position="84"/>
    </location>
</feature>
<evidence type="ECO:0000313" key="3">
    <source>
        <dbReference type="EMBL" id="MPM34536.1"/>
    </source>
</evidence>
<comment type="caution">
    <text evidence="3">The sequence shown here is derived from an EMBL/GenBank/DDBJ whole genome shotgun (WGS) entry which is preliminary data.</text>
</comment>